<dbReference type="InterPro" id="IPR052574">
    <property type="entry name" value="CDIRP"/>
</dbReference>
<evidence type="ECO:0000256" key="1">
    <source>
        <dbReference type="ARBA" id="ARBA00022614"/>
    </source>
</evidence>
<dbReference type="GO" id="GO:0035591">
    <property type="term" value="F:signaling adaptor activity"/>
    <property type="evidence" value="ECO:0007669"/>
    <property type="project" value="TreeGrafter"/>
</dbReference>
<dbReference type="PANTHER" id="PTHR47566:SF1">
    <property type="entry name" value="PROTEIN NUD1"/>
    <property type="match status" value="1"/>
</dbReference>
<evidence type="ECO:0000256" key="3">
    <source>
        <dbReference type="SAM" id="SignalP"/>
    </source>
</evidence>
<dbReference type="RefSeq" id="WP_152357730.1">
    <property type="nucleotide sequence ID" value="NZ_WBSM01000002.1"/>
</dbReference>
<proteinExistence type="predicted"/>
<dbReference type="SUPFAM" id="SSF52058">
    <property type="entry name" value="L domain-like"/>
    <property type="match status" value="1"/>
</dbReference>
<reference evidence="5 6" key="1">
    <citation type="submission" date="2019-10" db="EMBL/GenBank/DDBJ databases">
        <title>Bifidobacterium from non-human primates.</title>
        <authorList>
            <person name="Modesto M."/>
        </authorList>
    </citation>
    <scope>NUCLEOTIDE SEQUENCE [LARGE SCALE GENOMIC DNA]</scope>
    <source>
        <strain evidence="5 6">TREM</strain>
    </source>
</reference>
<keyword evidence="3" id="KW-0732">Signal</keyword>
<evidence type="ECO:0000313" key="4">
    <source>
        <dbReference type="EMBL" id="KAB8288625.1"/>
    </source>
</evidence>
<sequence length="245" mass="25749">MRSVKKVLGTALALTASIAMLAGGAPVVLAADVAGDIPIDASHFPDKALRACVINPNSGVPIDTDEDGMLSVAERNAVTSFSCYGGVDSTQGLELFPNLTDLSIEDVSSVDVSKNPKLTSLSLLSGSFASLDVSHNLQLKELNLDGGKLTSVDVSHNPELTKLSVYSNPLSSLDVSHNPKLTELNVQESALASVDVSKNPLLEILHLRDNKLTSLDVTHNPKLIELFASNNALSSLDVSKNPALV</sequence>
<keyword evidence="1" id="KW-0433">Leucine-rich repeat</keyword>
<reference evidence="4 7" key="2">
    <citation type="submission" date="2019-10" db="EMBL/GenBank/DDBJ databases">
        <title>Characterization of the phylogenetic diversity of two novel species belonging to the genus Bifidobacterium: Bifidobacterium cebidarum sp. nov. and Bifidobacterium leontopitheci sp. nov.</title>
        <authorList>
            <person name="Lugli G.A."/>
            <person name="Duranti S."/>
            <person name="Milani C."/>
            <person name="Turroni F."/>
            <person name="Ventura M."/>
        </authorList>
    </citation>
    <scope>NUCLEOTIDE SEQUENCE [LARGE SCALE GENOMIC DNA]</scope>
    <source>
        <strain evidence="4 7">DSM 100688</strain>
    </source>
</reference>
<dbReference type="Proteomes" id="UP000469943">
    <property type="component" value="Unassembled WGS sequence"/>
</dbReference>
<dbReference type="AlphaFoldDB" id="A0A6L4X3M8"/>
<gene>
    <name evidence="4" type="ORF">DSM100688_0627</name>
    <name evidence="5" type="ORF">GFD24_04630</name>
</gene>
<accession>A0A6L4X3M8</accession>
<protein>
    <submittedName>
        <fullName evidence="4">Por secretion system C-terminal sorting domain-containing protein</fullName>
    </submittedName>
</protein>
<evidence type="ECO:0000256" key="2">
    <source>
        <dbReference type="ARBA" id="ARBA00022737"/>
    </source>
</evidence>
<dbReference type="Gene3D" id="3.80.10.10">
    <property type="entry name" value="Ribonuclease Inhibitor"/>
    <property type="match status" value="1"/>
</dbReference>
<dbReference type="InterPro" id="IPR032675">
    <property type="entry name" value="LRR_dom_sf"/>
</dbReference>
<dbReference type="OrthoDB" id="3240623at2"/>
<keyword evidence="2" id="KW-0677">Repeat</keyword>
<dbReference type="PANTHER" id="PTHR47566">
    <property type="match status" value="1"/>
</dbReference>
<comment type="caution">
    <text evidence="4">The sequence shown here is derived from an EMBL/GenBank/DDBJ whole genome shotgun (WGS) entry which is preliminary data.</text>
</comment>
<name>A0A6L4X3M8_9BIFI</name>
<feature type="signal peptide" evidence="3">
    <location>
        <begin position="1"/>
        <end position="30"/>
    </location>
</feature>
<dbReference type="EMBL" id="WHZX01000002">
    <property type="protein sequence ID" value="NEG71511.1"/>
    <property type="molecule type" value="Genomic_DNA"/>
</dbReference>
<dbReference type="Proteomes" id="UP000482084">
    <property type="component" value="Unassembled WGS sequence"/>
</dbReference>
<evidence type="ECO:0000313" key="5">
    <source>
        <dbReference type="EMBL" id="NEG71511.1"/>
    </source>
</evidence>
<dbReference type="EMBL" id="WBSM01000002">
    <property type="protein sequence ID" value="KAB8288625.1"/>
    <property type="molecule type" value="Genomic_DNA"/>
</dbReference>
<keyword evidence="7" id="KW-1185">Reference proteome</keyword>
<feature type="chain" id="PRO_5036182249" evidence="3">
    <location>
        <begin position="31"/>
        <end position="245"/>
    </location>
</feature>
<organism evidence="4 7">
    <name type="scientific">Bifidobacterium ramosum</name>
    <dbReference type="NCBI Taxonomy" id="1798158"/>
    <lineage>
        <taxon>Bacteria</taxon>
        <taxon>Bacillati</taxon>
        <taxon>Actinomycetota</taxon>
        <taxon>Actinomycetes</taxon>
        <taxon>Bifidobacteriales</taxon>
        <taxon>Bifidobacteriaceae</taxon>
        <taxon>Bifidobacterium</taxon>
    </lineage>
</organism>
<evidence type="ECO:0000313" key="6">
    <source>
        <dbReference type="Proteomes" id="UP000469943"/>
    </source>
</evidence>
<evidence type="ECO:0000313" key="7">
    <source>
        <dbReference type="Proteomes" id="UP000482084"/>
    </source>
</evidence>